<sequence length="160" mass="17165">MIEVKNGRATVSDAVKHFATSLSPLGFAAHALTTVGVCTTELAQLHIEKKRLLAQRDVALAAVRSYEGMLVGLFDQAKRDAHMSQVSVNAVIACIGLVGQAARDMSLPSDERQTALSTMTVFTGQLVGINRDNRDGWVKLGQAINFGSAENSISALRKLR</sequence>
<evidence type="ECO:0000313" key="1">
    <source>
        <dbReference type="EMBL" id="MBB1152492.1"/>
    </source>
</evidence>
<dbReference type="AlphaFoldDB" id="A0A7W3VTR3"/>
<dbReference type="EMBL" id="JACGZW010000002">
    <property type="protein sequence ID" value="MBB1152492.1"/>
    <property type="molecule type" value="Genomic_DNA"/>
</dbReference>
<evidence type="ECO:0000313" key="2">
    <source>
        <dbReference type="Proteomes" id="UP000526734"/>
    </source>
</evidence>
<protein>
    <submittedName>
        <fullName evidence="1">Uncharacterized protein</fullName>
    </submittedName>
</protein>
<keyword evidence="2" id="KW-1185">Reference proteome</keyword>
<dbReference type="RefSeq" id="WP_182889705.1">
    <property type="nucleotide sequence ID" value="NZ_JACGZW010000002.1"/>
</dbReference>
<reference evidence="1 2" key="1">
    <citation type="submission" date="2020-08" db="EMBL/GenBank/DDBJ databases">
        <title>Amycolatopsis sp. nov. DR6-1 isolated from Dendrobium heterocarpum.</title>
        <authorList>
            <person name="Tedsree N."/>
            <person name="Kuncharoen N."/>
            <person name="Likhitwitayawuid K."/>
            <person name="Tanasupawat S."/>
        </authorList>
    </citation>
    <scope>NUCLEOTIDE SEQUENCE [LARGE SCALE GENOMIC DNA]</scope>
    <source>
        <strain evidence="1 2">DR6-1</strain>
    </source>
</reference>
<organism evidence="1 2">
    <name type="scientific">Amycolatopsis dendrobii</name>
    <dbReference type="NCBI Taxonomy" id="2760662"/>
    <lineage>
        <taxon>Bacteria</taxon>
        <taxon>Bacillati</taxon>
        <taxon>Actinomycetota</taxon>
        <taxon>Actinomycetes</taxon>
        <taxon>Pseudonocardiales</taxon>
        <taxon>Pseudonocardiaceae</taxon>
        <taxon>Amycolatopsis</taxon>
    </lineage>
</organism>
<name>A0A7W3VTR3_9PSEU</name>
<proteinExistence type="predicted"/>
<accession>A0A7W3VTR3</accession>
<gene>
    <name evidence="1" type="ORF">H4281_05075</name>
</gene>
<dbReference type="Proteomes" id="UP000526734">
    <property type="component" value="Unassembled WGS sequence"/>
</dbReference>
<comment type="caution">
    <text evidence="1">The sequence shown here is derived from an EMBL/GenBank/DDBJ whole genome shotgun (WGS) entry which is preliminary data.</text>
</comment>